<evidence type="ECO:0000256" key="1">
    <source>
        <dbReference type="SAM" id="Coils"/>
    </source>
</evidence>
<evidence type="ECO:0000313" key="4">
    <source>
        <dbReference type="Proteomes" id="UP001478817"/>
    </source>
</evidence>
<accession>A0ABV1IF31</accession>
<feature type="coiled-coil region" evidence="1">
    <location>
        <begin position="134"/>
        <end position="172"/>
    </location>
</feature>
<dbReference type="Proteomes" id="UP001478817">
    <property type="component" value="Unassembled WGS sequence"/>
</dbReference>
<feature type="coiled-coil region" evidence="1">
    <location>
        <begin position="47"/>
        <end position="81"/>
    </location>
</feature>
<gene>
    <name evidence="3" type="ORF">AAAT05_00925</name>
</gene>
<evidence type="ECO:0000259" key="2">
    <source>
        <dbReference type="Pfam" id="PF02591"/>
    </source>
</evidence>
<name>A0ABV1IF31_9ACTN</name>
<proteinExistence type="predicted"/>
<keyword evidence="4" id="KW-1185">Reference proteome</keyword>
<reference evidence="3 4" key="1">
    <citation type="submission" date="2024-04" db="EMBL/GenBank/DDBJ databases">
        <title>Human intestinal bacterial collection.</title>
        <authorList>
            <person name="Pauvert C."/>
            <person name="Hitch T.C.A."/>
            <person name="Clavel T."/>
        </authorList>
    </citation>
    <scope>NUCLEOTIDE SEQUENCE [LARGE SCALE GENOMIC DNA]</scope>
    <source>
        <strain evidence="3 4">CLA-AA-H197</strain>
    </source>
</reference>
<organism evidence="3 4">
    <name type="scientific">Paratractidigestivibacter faecalis</name>
    <dbReference type="NCBI Taxonomy" id="2292441"/>
    <lineage>
        <taxon>Bacteria</taxon>
        <taxon>Bacillati</taxon>
        <taxon>Actinomycetota</taxon>
        <taxon>Coriobacteriia</taxon>
        <taxon>Coriobacteriales</taxon>
        <taxon>Atopobiaceae</taxon>
        <taxon>Paratractidigestivibacter</taxon>
    </lineage>
</organism>
<dbReference type="RefSeq" id="WP_349181266.1">
    <property type="nucleotide sequence ID" value="NZ_JBBNGS010000002.1"/>
</dbReference>
<feature type="domain" description="C4-type zinc ribbon" evidence="2">
    <location>
        <begin position="202"/>
        <end position="232"/>
    </location>
</feature>
<keyword evidence="1" id="KW-0175">Coiled coil</keyword>
<comment type="caution">
    <text evidence="3">The sequence shown here is derived from an EMBL/GenBank/DDBJ whole genome shotgun (WGS) entry which is preliminary data.</text>
</comment>
<dbReference type="Pfam" id="PF02591">
    <property type="entry name" value="Zn_ribbon_9"/>
    <property type="match status" value="1"/>
</dbReference>
<dbReference type="EMBL" id="JBBNGS010000002">
    <property type="protein sequence ID" value="MEQ2636920.1"/>
    <property type="molecule type" value="Genomic_DNA"/>
</dbReference>
<dbReference type="Gene3D" id="1.10.287.1490">
    <property type="match status" value="1"/>
</dbReference>
<sequence>MNESTALLRLQEIDLALLKDASTLAGMPQQAKLKNIAAARKKVESQLTKILGQRKDAQIELDDLKDALQHYKDVTAEVQAEAVEGTKTHREVRDIELSLTHLAKQIEKTEFELPVRQEALDKLVLAEKNANLMLERLDAEREATQASYDEESAELKARIRSLSAERDRESAQVGAAMMERYEAARKRFRGLAVETLVGNVPTVCRVKLQPSQFHDLSHGPEVTECPYCHRILIATEQGE</sequence>
<protein>
    <submittedName>
        <fullName evidence="3">C4-type zinc ribbon domain-containing protein</fullName>
    </submittedName>
</protein>
<dbReference type="InterPro" id="IPR003743">
    <property type="entry name" value="Zf-RING_7"/>
</dbReference>
<evidence type="ECO:0000313" key="3">
    <source>
        <dbReference type="EMBL" id="MEQ2636920.1"/>
    </source>
</evidence>